<name>A0ABN0SM19_9MICO</name>
<dbReference type="PANTHER" id="PTHR30266:SF2">
    <property type="entry name" value="LARGE-CONDUCTANCE MECHANOSENSITIVE CHANNEL"/>
    <property type="match status" value="1"/>
</dbReference>
<proteinExistence type="inferred from homology"/>
<dbReference type="Proteomes" id="UP001498238">
    <property type="component" value="Unassembled WGS sequence"/>
</dbReference>
<dbReference type="HAMAP" id="MF_00115">
    <property type="entry name" value="MscL"/>
    <property type="match status" value="1"/>
</dbReference>
<protein>
    <recommendedName>
        <fullName evidence="9">Large-conductance mechanosensitive channel</fullName>
    </recommendedName>
</protein>
<feature type="transmembrane region" description="Helical" evidence="9">
    <location>
        <begin position="100"/>
        <end position="123"/>
    </location>
</feature>
<dbReference type="PRINTS" id="PR01264">
    <property type="entry name" value="MECHCHANNEL"/>
</dbReference>
<evidence type="ECO:0000256" key="3">
    <source>
        <dbReference type="ARBA" id="ARBA00022475"/>
    </source>
</evidence>
<comment type="function">
    <text evidence="9">Channel that opens in response to stretch forces in the membrane lipid bilayer. May participate in the regulation of osmotic pressure changes within the cell.</text>
</comment>
<evidence type="ECO:0000256" key="10">
    <source>
        <dbReference type="SAM" id="MobiDB-lite"/>
    </source>
</evidence>
<sequence>MGSVRTSILGGPRPLSRHRRAQPDYTLSCEEPLKGFRDFILQGNVVELATAVIIGSAFTAIVTAFSDKIINPLIAAVGGAEGPALSFTLKPGVPETTIDIGAVITAAINFLIVAAIVYFIIIVPMNKLNEMRKRGVPESEVPPTAEDLLGDIRDLLRNQAAANAGPAGGTPGQGGYTDPNEPPRH</sequence>
<dbReference type="SUPFAM" id="SSF81330">
    <property type="entry name" value="Gated mechanosensitive channel"/>
    <property type="match status" value="1"/>
</dbReference>
<dbReference type="EMBL" id="BAAAAF010000004">
    <property type="protein sequence ID" value="GAA0035341.1"/>
    <property type="molecule type" value="Genomic_DNA"/>
</dbReference>
<evidence type="ECO:0000256" key="4">
    <source>
        <dbReference type="ARBA" id="ARBA00022692"/>
    </source>
</evidence>
<keyword evidence="8 9" id="KW-0407">Ion channel</keyword>
<comment type="subcellular location">
    <subcellularLocation>
        <location evidence="9">Cell membrane</location>
        <topology evidence="9">Multi-pass membrane protein</topology>
    </subcellularLocation>
    <subcellularLocation>
        <location evidence="1">Membrane</location>
        <topology evidence="1">Multi-pass membrane protein</topology>
    </subcellularLocation>
</comment>
<gene>
    <name evidence="9" type="primary">mscL</name>
    <name evidence="11" type="ORF">NCCP602_13020</name>
</gene>
<dbReference type="InterPro" id="IPR037673">
    <property type="entry name" value="MSC/AndL"/>
</dbReference>
<evidence type="ECO:0000256" key="8">
    <source>
        <dbReference type="ARBA" id="ARBA00023303"/>
    </source>
</evidence>
<keyword evidence="6 9" id="KW-0406">Ion transport</keyword>
<keyword evidence="12" id="KW-1185">Reference proteome</keyword>
<keyword evidence="7 9" id="KW-0472">Membrane</keyword>
<evidence type="ECO:0000313" key="11">
    <source>
        <dbReference type="EMBL" id="GAA0035341.1"/>
    </source>
</evidence>
<feature type="region of interest" description="Disordered" evidence="10">
    <location>
        <begin position="160"/>
        <end position="185"/>
    </location>
</feature>
<accession>A0ABN0SM19</accession>
<comment type="subunit">
    <text evidence="9">Homopentamer.</text>
</comment>
<comment type="similarity">
    <text evidence="9">Belongs to the MscL family.</text>
</comment>
<evidence type="ECO:0000256" key="6">
    <source>
        <dbReference type="ARBA" id="ARBA00023065"/>
    </source>
</evidence>
<evidence type="ECO:0000313" key="12">
    <source>
        <dbReference type="Proteomes" id="UP001498238"/>
    </source>
</evidence>
<dbReference type="NCBIfam" id="TIGR00220">
    <property type="entry name" value="mscL"/>
    <property type="match status" value="1"/>
</dbReference>
<reference evidence="11 12" key="1">
    <citation type="submission" date="2024-01" db="EMBL/GenBank/DDBJ databases">
        <title>Characterization of antibiotic resistant novel bacterial strains and their environmental applications.</title>
        <authorList>
            <person name="Manzoor S."/>
            <person name="Abbas S."/>
            <person name="Arshad M."/>
            <person name="Ahmed I."/>
        </authorList>
    </citation>
    <scope>NUCLEOTIDE SEQUENCE [LARGE SCALE GENOMIC DNA]</scope>
    <source>
        <strain evidence="11 12">NCCP-602</strain>
    </source>
</reference>
<keyword evidence="3 9" id="KW-1003">Cell membrane</keyword>
<dbReference type="InterPro" id="IPR036019">
    <property type="entry name" value="MscL_channel"/>
</dbReference>
<comment type="caution">
    <text evidence="11">The sequence shown here is derived from an EMBL/GenBank/DDBJ whole genome shotgun (WGS) entry which is preliminary data.</text>
</comment>
<dbReference type="Pfam" id="PF01741">
    <property type="entry name" value="MscL"/>
    <property type="match status" value="1"/>
</dbReference>
<evidence type="ECO:0000256" key="2">
    <source>
        <dbReference type="ARBA" id="ARBA00022448"/>
    </source>
</evidence>
<feature type="compositionally biased region" description="Gly residues" evidence="10">
    <location>
        <begin position="166"/>
        <end position="175"/>
    </location>
</feature>
<evidence type="ECO:0000256" key="5">
    <source>
        <dbReference type="ARBA" id="ARBA00022989"/>
    </source>
</evidence>
<evidence type="ECO:0000256" key="7">
    <source>
        <dbReference type="ARBA" id="ARBA00023136"/>
    </source>
</evidence>
<dbReference type="PANTHER" id="PTHR30266">
    <property type="entry name" value="MECHANOSENSITIVE CHANNEL MSCL"/>
    <property type="match status" value="1"/>
</dbReference>
<feature type="region of interest" description="Disordered" evidence="10">
    <location>
        <begin position="1"/>
        <end position="21"/>
    </location>
</feature>
<evidence type="ECO:0000256" key="9">
    <source>
        <dbReference type="HAMAP-Rule" id="MF_00115"/>
    </source>
</evidence>
<keyword evidence="4 9" id="KW-0812">Transmembrane</keyword>
<organism evidence="11 12">
    <name type="scientific">Brevibacterium metallidurans</name>
    <dbReference type="NCBI Taxonomy" id="1482676"/>
    <lineage>
        <taxon>Bacteria</taxon>
        <taxon>Bacillati</taxon>
        <taxon>Actinomycetota</taxon>
        <taxon>Actinomycetes</taxon>
        <taxon>Micrococcales</taxon>
        <taxon>Brevibacteriaceae</taxon>
        <taxon>Brevibacterium</taxon>
    </lineage>
</organism>
<dbReference type="Gene3D" id="1.10.1200.120">
    <property type="entry name" value="Large-conductance mechanosensitive channel, MscL, domain 1"/>
    <property type="match status" value="1"/>
</dbReference>
<keyword evidence="5 9" id="KW-1133">Transmembrane helix</keyword>
<keyword evidence="2 9" id="KW-0813">Transport</keyword>
<evidence type="ECO:0000256" key="1">
    <source>
        <dbReference type="ARBA" id="ARBA00004141"/>
    </source>
</evidence>
<dbReference type="InterPro" id="IPR001185">
    <property type="entry name" value="MS_channel"/>
</dbReference>
<feature type="transmembrane region" description="Helical" evidence="9">
    <location>
        <begin position="45"/>
        <end position="65"/>
    </location>
</feature>